<evidence type="ECO:0000313" key="1">
    <source>
        <dbReference type="Proteomes" id="UP000887574"/>
    </source>
</evidence>
<reference evidence="2" key="1">
    <citation type="submission" date="2022-11" db="UniProtKB">
        <authorList>
            <consortium name="WormBaseParasite"/>
        </authorList>
    </citation>
    <scope>IDENTIFICATION</scope>
</reference>
<name>A0A915CR65_9BILA</name>
<organism evidence="1 2">
    <name type="scientific">Ditylenchus dipsaci</name>
    <dbReference type="NCBI Taxonomy" id="166011"/>
    <lineage>
        <taxon>Eukaryota</taxon>
        <taxon>Metazoa</taxon>
        <taxon>Ecdysozoa</taxon>
        <taxon>Nematoda</taxon>
        <taxon>Chromadorea</taxon>
        <taxon>Rhabditida</taxon>
        <taxon>Tylenchina</taxon>
        <taxon>Tylenchomorpha</taxon>
        <taxon>Sphaerularioidea</taxon>
        <taxon>Anguinidae</taxon>
        <taxon>Anguininae</taxon>
        <taxon>Ditylenchus</taxon>
    </lineage>
</organism>
<keyword evidence="1" id="KW-1185">Reference proteome</keyword>
<protein>
    <submittedName>
        <fullName evidence="2">Uncharacterized protein</fullName>
    </submittedName>
</protein>
<proteinExistence type="predicted"/>
<dbReference type="AlphaFoldDB" id="A0A915CR65"/>
<dbReference type="Proteomes" id="UP000887574">
    <property type="component" value="Unplaced"/>
</dbReference>
<dbReference type="WBParaSite" id="jg11333">
    <property type="protein sequence ID" value="jg11333"/>
    <property type="gene ID" value="jg11333"/>
</dbReference>
<accession>A0A915CR65</accession>
<evidence type="ECO:0000313" key="2">
    <source>
        <dbReference type="WBParaSite" id="jg11333"/>
    </source>
</evidence>
<sequence>MPLPTNSSNNWCFHCASAWSSIPSEMQQVVRNLLEVRRSVYPPKEFVTNSCTRPKNIDSLARQSCLYSYCQTLILTDHETGSAFTLRGCAENFGAIEVELLRRRGDNTCKRC</sequence>